<keyword evidence="2" id="KW-1185">Reference proteome</keyword>
<dbReference type="Gene3D" id="1.10.3230.30">
    <property type="entry name" value="Phage gp6-like head-tail connector protein"/>
    <property type="match status" value="1"/>
</dbReference>
<proteinExistence type="predicted"/>
<dbReference type="InterPro" id="IPR021146">
    <property type="entry name" value="Phage_gp6-like_head-tail"/>
</dbReference>
<dbReference type="OrthoDB" id="7728228at2"/>
<dbReference type="EMBL" id="VOPL01000002">
    <property type="protein sequence ID" value="TXB69756.1"/>
    <property type="molecule type" value="Genomic_DNA"/>
</dbReference>
<evidence type="ECO:0000313" key="1">
    <source>
        <dbReference type="EMBL" id="TXB69756.1"/>
    </source>
</evidence>
<protein>
    <recommendedName>
        <fullName evidence="3">Phage gp6-like head-tail connector protein</fullName>
    </recommendedName>
</protein>
<reference evidence="1 2" key="1">
    <citation type="submission" date="2019-08" db="EMBL/GenBank/DDBJ databases">
        <authorList>
            <person name="Ye J."/>
        </authorList>
    </citation>
    <scope>NUCLEOTIDE SEQUENCE [LARGE SCALE GENOMIC DNA]</scope>
    <source>
        <strain evidence="1 2">TK008</strain>
    </source>
</reference>
<evidence type="ECO:0000313" key="2">
    <source>
        <dbReference type="Proteomes" id="UP000321562"/>
    </source>
</evidence>
<dbReference type="InterPro" id="IPR006450">
    <property type="entry name" value="Phage_HK97_gp6-like"/>
</dbReference>
<comment type="caution">
    <text evidence="1">The sequence shown here is derived from an EMBL/GenBank/DDBJ whole genome shotgun (WGS) entry which is preliminary data.</text>
</comment>
<evidence type="ECO:0008006" key="3">
    <source>
        <dbReference type="Google" id="ProtNLM"/>
    </source>
</evidence>
<accession>A0A5C6S5H0</accession>
<dbReference type="NCBIfam" id="TIGR01560">
    <property type="entry name" value="put_DNA_pack"/>
    <property type="match status" value="1"/>
</dbReference>
<dbReference type="NCBIfam" id="TIGR02215">
    <property type="entry name" value="phage_chp_gp8"/>
    <property type="match status" value="1"/>
</dbReference>
<organism evidence="1 2">
    <name type="scientific">Paracoccus aurantiacus</name>
    <dbReference type="NCBI Taxonomy" id="2599412"/>
    <lineage>
        <taxon>Bacteria</taxon>
        <taxon>Pseudomonadati</taxon>
        <taxon>Pseudomonadota</taxon>
        <taxon>Alphaproteobacteria</taxon>
        <taxon>Rhodobacterales</taxon>
        <taxon>Paracoccaceae</taxon>
        <taxon>Paracoccus</taxon>
    </lineage>
</organism>
<dbReference type="InterPro" id="IPR011738">
    <property type="entry name" value="Phage_CHP"/>
</dbReference>
<dbReference type="CDD" id="cd08054">
    <property type="entry name" value="gp6"/>
    <property type="match status" value="1"/>
</dbReference>
<gene>
    <name evidence="1" type="ORF">FQV27_06450</name>
</gene>
<name>A0A5C6S5H0_9RHOB</name>
<dbReference type="RefSeq" id="WP_147097046.1">
    <property type="nucleotide sequence ID" value="NZ_JBHUFH010000001.1"/>
</dbReference>
<dbReference type="Pfam" id="PF05135">
    <property type="entry name" value="Phage_connect_1"/>
    <property type="match status" value="1"/>
</dbReference>
<dbReference type="AlphaFoldDB" id="A0A5C6S5H0"/>
<sequence length="171" mass="18429">MRFTRSPITAAPVAFDDAKAHCRVLHDDEDLIIQRYLMAAAREVEAHCEIALTRQTISLGLDADPGETISLPVGPLAADALVTADGIPVDPLDIEGGRYPRLTLSDHSGGWVQITYEAGFGDTSNNVPDDLQLAVMEQVAHAYDHRADPDAKPGLTPAAARICARHRRVAL</sequence>
<dbReference type="Proteomes" id="UP000321562">
    <property type="component" value="Unassembled WGS sequence"/>
</dbReference>